<keyword evidence="6" id="KW-1185">Reference proteome</keyword>
<dbReference type="InterPro" id="IPR000719">
    <property type="entry name" value="Prot_kinase_dom"/>
</dbReference>
<evidence type="ECO:0000256" key="3">
    <source>
        <dbReference type="PROSITE-ProRule" id="PRU10141"/>
    </source>
</evidence>
<feature type="domain" description="Protein kinase" evidence="4">
    <location>
        <begin position="46"/>
        <end position="318"/>
    </location>
</feature>
<dbReference type="OrthoDB" id="1668230at2759"/>
<keyword evidence="2 3" id="KW-0067">ATP-binding</keyword>
<dbReference type="GO" id="GO:0004672">
    <property type="term" value="F:protein kinase activity"/>
    <property type="evidence" value="ECO:0007669"/>
    <property type="project" value="InterPro"/>
</dbReference>
<dbReference type="InterPro" id="IPR011009">
    <property type="entry name" value="Kinase-like_dom_sf"/>
</dbReference>
<dbReference type="EMBL" id="KZ302167">
    <property type="protein sequence ID" value="PFH46687.1"/>
    <property type="molecule type" value="Genomic_DNA"/>
</dbReference>
<dbReference type="STRING" id="703135.A0A2A9NEK5"/>
<proteinExistence type="predicted"/>
<name>A0A2A9NEK5_9AGAR</name>
<organism evidence="5 6">
    <name type="scientific">Amanita thiersii Skay4041</name>
    <dbReference type="NCBI Taxonomy" id="703135"/>
    <lineage>
        <taxon>Eukaryota</taxon>
        <taxon>Fungi</taxon>
        <taxon>Dikarya</taxon>
        <taxon>Basidiomycota</taxon>
        <taxon>Agaricomycotina</taxon>
        <taxon>Agaricomycetes</taxon>
        <taxon>Agaricomycetidae</taxon>
        <taxon>Agaricales</taxon>
        <taxon>Pluteineae</taxon>
        <taxon>Amanitaceae</taxon>
        <taxon>Amanita</taxon>
    </lineage>
</organism>
<dbReference type="InterPro" id="IPR001245">
    <property type="entry name" value="Ser-Thr/Tyr_kinase_cat_dom"/>
</dbReference>
<reference evidence="5 6" key="1">
    <citation type="submission" date="2014-02" db="EMBL/GenBank/DDBJ databases">
        <title>Transposable element dynamics among asymbiotic and ectomycorrhizal Amanita fungi.</title>
        <authorList>
            <consortium name="DOE Joint Genome Institute"/>
            <person name="Hess J."/>
            <person name="Skrede I."/>
            <person name="Wolfe B."/>
            <person name="LaButti K."/>
            <person name="Ohm R.A."/>
            <person name="Grigoriev I.V."/>
            <person name="Pringle A."/>
        </authorList>
    </citation>
    <scope>NUCLEOTIDE SEQUENCE [LARGE SCALE GENOMIC DNA]</scope>
    <source>
        <strain evidence="5 6">SKay4041</strain>
    </source>
</reference>
<dbReference type="GO" id="GO:0005524">
    <property type="term" value="F:ATP binding"/>
    <property type="evidence" value="ECO:0007669"/>
    <property type="project" value="UniProtKB-UniRule"/>
</dbReference>
<evidence type="ECO:0000313" key="5">
    <source>
        <dbReference type="EMBL" id="PFH46687.1"/>
    </source>
</evidence>
<accession>A0A2A9NEK5</accession>
<dbReference type="PROSITE" id="PS00109">
    <property type="entry name" value="PROTEIN_KINASE_TYR"/>
    <property type="match status" value="1"/>
</dbReference>
<dbReference type="PROSITE" id="PS50011">
    <property type="entry name" value="PROTEIN_KINASE_DOM"/>
    <property type="match status" value="1"/>
</dbReference>
<sequence length="324" mass="37231">MDALRRESRGLPAVVRSWSIGKFVSLLYNFVLQAHDFPCCCFREDVRLGDVVGRGFFSTVYKATWRGRTVAIKILNPEIVSTTDFNYELTIWRTLSTKEANILKLYGSSSFSGNLPRMLISPYLRHGNLSDYMKRCEWEITGNNSSLFLEQGLYKDVDHLKFMYDIALGMDYIHSKGILHGDLRAANVLVTDSIRCVIADFGCSKYRTHLTYEQPALNRWWQAPEIMGRGGIMTRKTDVYAYALTCIEIVTFGNIPWPNLSDDLVKEAVLKNGQEHKSRPPYPELVKILDIEGLLLYWNDAPALRPKFTNIIQQLQILRYPRTI</sequence>
<dbReference type="InterPro" id="IPR008266">
    <property type="entry name" value="Tyr_kinase_AS"/>
</dbReference>
<dbReference type="PRINTS" id="PR00109">
    <property type="entry name" value="TYRKINASE"/>
</dbReference>
<dbReference type="PIRSF" id="PIRSF000654">
    <property type="entry name" value="Integrin-linked_kinase"/>
    <property type="match status" value="1"/>
</dbReference>
<dbReference type="Proteomes" id="UP000242287">
    <property type="component" value="Unassembled WGS sequence"/>
</dbReference>
<keyword evidence="1 3" id="KW-0547">Nucleotide-binding</keyword>
<dbReference type="Gene3D" id="1.10.510.10">
    <property type="entry name" value="Transferase(Phosphotransferase) domain 1"/>
    <property type="match status" value="1"/>
</dbReference>
<feature type="binding site" evidence="3">
    <location>
        <position position="73"/>
    </location>
    <ligand>
        <name>ATP</name>
        <dbReference type="ChEBI" id="CHEBI:30616"/>
    </ligand>
</feature>
<evidence type="ECO:0000313" key="6">
    <source>
        <dbReference type="Proteomes" id="UP000242287"/>
    </source>
</evidence>
<dbReference type="InterPro" id="IPR017441">
    <property type="entry name" value="Protein_kinase_ATP_BS"/>
</dbReference>
<dbReference type="AlphaFoldDB" id="A0A2A9NEK5"/>
<dbReference type="PROSITE" id="PS00107">
    <property type="entry name" value="PROTEIN_KINASE_ATP"/>
    <property type="match status" value="1"/>
</dbReference>
<evidence type="ECO:0000259" key="4">
    <source>
        <dbReference type="PROSITE" id="PS50011"/>
    </source>
</evidence>
<dbReference type="SUPFAM" id="SSF56112">
    <property type="entry name" value="Protein kinase-like (PK-like)"/>
    <property type="match status" value="1"/>
</dbReference>
<gene>
    <name evidence="5" type="ORF">AMATHDRAFT_154051</name>
</gene>
<evidence type="ECO:0000256" key="2">
    <source>
        <dbReference type="ARBA" id="ARBA00022840"/>
    </source>
</evidence>
<dbReference type="PANTHER" id="PTHR24418">
    <property type="entry name" value="TYROSINE-PROTEIN KINASE"/>
    <property type="match status" value="1"/>
</dbReference>
<dbReference type="InterPro" id="IPR050198">
    <property type="entry name" value="Non-receptor_tyrosine_kinases"/>
</dbReference>
<dbReference type="Pfam" id="PF07714">
    <property type="entry name" value="PK_Tyr_Ser-Thr"/>
    <property type="match status" value="1"/>
</dbReference>
<evidence type="ECO:0000256" key="1">
    <source>
        <dbReference type="ARBA" id="ARBA00022741"/>
    </source>
</evidence>
<protein>
    <recommendedName>
        <fullName evidence="4">Protein kinase domain-containing protein</fullName>
    </recommendedName>
</protein>